<dbReference type="PANTHER" id="PTHR43563:SF1">
    <property type="entry name" value="AMINE OXIDASE [FLAVIN-CONTAINING] B"/>
    <property type="match status" value="1"/>
</dbReference>
<accession>A0A0D1ZIB4</accession>
<dbReference type="Gene3D" id="3.90.660.10">
    <property type="match status" value="1"/>
</dbReference>
<evidence type="ECO:0000256" key="4">
    <source>
        <dbReference type="ARBA" id="ARBA00048448"/>
    </source>
</evidence>
<dbReference type="HOGENOM" id="CLU_004498_9_1_1"/>
<sequence length="442" mass="48065">MIGKLDQKDAFDVAVIGAGFAGVVAARDLSNKGHSVVLLEARDRVGGRTYVDKGFDGSVDLEYGGAYVHWTQPHVWNELSRHGIPIQPPLECNKCYWLADDQVHSGTTAEYEAAVGPLLERFFCDARARFPVPFDVTRLDNSDIERQCLQDRVDELNLTVYEKDLLDGVLSGVVHSYTKQGLAQLLQAVATYFGNFGAFIETAGTWSIQGGTKRLLDAILDESTAEVRLSTPVSSVADDGEGQVRVTTRAGETIHARSVIVALPLNTVGDLKITPEVPKHVRAMIDQKNPVMATKLWARVRGEIEPFTTFAPVGKHPINAARTESRHDGDTLVFAMVSNAAAIRADDRDAVQAALQKFVPDIQVVDTAGHDWTVDEFSKGGWMMHRPGNLTVAAPLMRKLHGRIRFAGSDIATIEPGSIEGAIESGAAAARDVAMLLEKSQE</sequence>
<keyword evidence="6" id="KW-0274">FAD</keyword>
<evidence type="ECO:0000256" key="5">
    <source>
        <dbReference type="PIRSR" id="PIRSR601613-1"/>
    </source>
</evidence>
<dbReference type="InterPro" id="IPR002937">
    <property type="entry name" value="Amino_oxidase"/>
</dbReference>
<keyword evidence="6" id="KW-0285">Flavoprotein</keyword>
<evidence type="ECO:0000313" key="9">
    <source>
        <dbReference type="Proteomes" id="UP000053328"/>
    </source>
</evidence>
<keyword evidence="3 6" id="KW-0560">Oxidoreductase</keyword>
<dbReference type="EC" id="1.4.3.-" evidence="6"/>
<dbReference type="Gene3D" id="3.50.50.60">
    <property type="entry name" value="FAD/NAD(P)-binding domain"/>
    <property type="match status" value="1"/>
</dbReference>
<dbReference type="GO" id="GO:0097621">
    <property type="term" value="F:monoamine oxidase activity"/>
    <property type="evidence" value="ECO:0007669"/>
    <property type="project" value="UniProtKB-EC"/>
</dbReference>
<evidence type="ECO:0000259" key="7">
    <source>
        <dbReference type="Pfam" id="PF01593"/>
    </source>
</evidence>
<gene>
    <name evidence="8" type="ORF">PV08_09890</name>
</gene>
<evidence type="ECO:0000256" key="6">
    <source>
        <dbReference type="RuleBase" id="RU362067"/>
    </source>
</evidence>
<feature type="binding site" evidence="5">
    <location>
        <position position="233"/>
    </location>
    <ligand>
        <name>FAD</name>
        <dbReference type="ChEBI" id="CHEBI:57692"/>
    </ligand>
</feature>
<name>A0A0D1ZIB4_9EURO</name>
<keyword evidence="9" id="KW-1185">Reference proteome</keyword>
<dbReference type="InterPro" id="IPR050703">
    <property type="entry name" value="Flavin_MAO"/>
</dbReference>
<evidence type="ECO:0000256" key="1">
    <source>
        <dbReference type="ARBA" id="ARBA00001974"/>
    </source>
</evidence>
<dbReference type="GeneID" id="27336973"/>
<feature type="binding site" evidence="5">
    <location>
        <begin position="40"/>
        <end position="41"/>
    </location>
    <ligand>
        <name>FAD</name>
        <dbReference type="ChEBI" id="CHEBI:57692"/>
    </ligand>
</feature>
<dbReference type="EMBL" id="KN847498">
    <property type="protein sequence ID" value="KIW12612.1"/>
    <property type="molecule type" value="Genomic_DNA"/>
</dbReference>
<dbReference type="SUPFAM" id="SSF51905">
    <property type="entry name" value="FAD/NAD(P)-binding domain"/>
    <property type="match status" value="1"/>
</dbReference>
<comment type="similarity">
    <text evidence="2 6">Belongs to the flavin monoamine oxidase family.</text>
</comment>
<dbReference type="OrthoDB" id="7777654at2759"/>
<dbReference type="PRINTS" id="PR00757">
    <property type="entry name" value="AMINEOXDASEF"/>
</dbReference>
<dbReference type="VEuPathDB" id="FungiDB:PV08_09890"/>
<comment type="cofactor">
    <cofactor evidence="1 6">
        <name>FAD</name>
        <dbReference type="ChEBI" id="CHEBI:57692"/>
    </cofactor>
</comment>
<evidence type="ECO:0000256" key="2">
    <source>
        <dbReference type="ARBA" id="ARBA00005995"/>
    </source>
</evidence>
<dbReference type="InterPro" id="IPR001613">
    <property type="entry name" value="Flavin_amine_oxidase"/>
</dbReference>
<protein>
    <recommendedName>
        <fullName evidence="6">Amine oxidase</fullName>
        <ecNumber evidence="6">1.4.3.-</ecNumber>
    </recommendedName>
</protein>
<reference evidence="8 9" key="1">
    <citation type="submission" date="2015-01" db="EMBL/GenBank/DDBJ databases">
        <title>The Genome Sequence of Exophiala spinifera CBS89968.</title>
        <authorList>
            <consortium name="The Broad Institute Genomics Platform"/>
            <person name="Cuomo C."/>
            <person name="de Hoog S."/>
            <person name="Gorbushina A."/>
            <person name="Stielow B."/>
            <person name="Teixiera M."/>
            <person name="Abouelleil A."/>
            <person name="Chapman S.B."/>
            <person name="Priest M."/>
            <person name="Young S.K."/>
            <person name="Wortman J."/>
            <person name="Nusbaum C."/>
            <person name="Birren B."/>
        </authorList>
    </citation>
    <scope>NUCLEOTIDE SEQUENCE [LARGE SCALE GENOMIC DNA]</scope>
    <source>
        <strain evidence="8 9">CBS 89968</strain>
    </source>
</reference>
<comment type="catalytic activity">
    <reaction evidence="4">
        <text>a secondary aliphatic amine + O2 + H2O = a primary amine + an aldehyde + H2O2</text>
        <dbReference type="Rhea" id="RHEA:26414"/>
        <dbReference type="ChEBI" id="CHEBI:15377"/>
        <dbReference type="ChEBI" id="CHEBI:15379"/>
        <dbReference type="ChEBI" id="CHEBI:16240"/>
        <dbReference type="ChEBI" id="CHEBI:17478"/>
        <dbReference type="ChEBI" id="CHEBI:58855"/>
        <dbReference type="ChEBI" id="CHEBI:65296"/>
        <dbReference type="EC" id="1.4.3.4"/>
    </reaction>
</comment>
<proteinExistence type="inferred from homology"/>
<organism evidence="8 9">
    <name type="scientific">Exophiala spinifera</name>
    <dbReference type="NCBI Taxonomy" id="91928"/>
    <lineage>
        <taxon>Eukaryota</taxon>
        <taxon>Fungi</taxon>
        <taxon>Dikarya</taxon>
        <taxon>Ascomycota</taxon>
        <taxon>Pezizomycotina</taxon>
        <taxon>Eurotiomycetes</taxon>
        <taxon>Chaetothyriomycetidae</taxon>
        <taxon>Chaetothyriales</taxon>
        <taxon>Herpotrichiellaceae</taxon>
        <taxon>Exophiala</taxon>
    </lineage>
</organism>
<dbReference type="STRING" id="91928.A0A0D1ZIB4"/>
<dbReference type="Proteomes" id="UP000053328">
    <property type="component" value="Unassembled WGS sequence"/>
</dbReference>
<dbReference type="AlphaFoldDB" id="A0A0D1ZIB4"/>
<dbReference type="Pfam" id="PF01593">
    <property type="entry name" value="Amino_oxidase"/>
    <property type="match status" value="1"/>
</dbReference>
<dbReference type="RefSeq" id="XP_016232828.1">
    <property type="nucleotide sequence ID" value="XM_016384205.1"/>
</dbReference>
<dbReference type="PANTHER" id="PTHR43563">
    <property type="entry name" value="AMINE OXIDASE"/>
    <property type="match status" value="1"/>
</dbReference>
<dbReference type="InterPro" id="IPR036188">
    <property type="entry name" value="FAD/NAD-bd_sf"/>
</dbReference>
<evidence type="ECO:0000313" key="8">
    <source>
        <dbReference type="EMBL" id="KIW12612.1"/>
    </source>
</evidence>
<dbReference type="Gene3D" id="1.10.405.10">
    <property type="entry name" value="Guanine Nucleotide Dissociation Inhibitor, domain 1"/>
    <property type="match status" value="1"/>
</dbReference>
<evidence type="ECO:0000256" key="3">
    <source>
        <dbReference type="ARBA" id="ARBA00023002"/>
    </source>
</evidence>
<feature type="domain" description="Amine oxidase" evidence="7">
    <location>
        <begin position="20"/>
        <end position="433"/>
    </location>
</feature>